<dbReference type="PANTHER" id="PTHR38149:SF1">
    <property type="entry name" value="ATPASE"/>
    <property type="match status" value="1"/>
</dbReference>
<dbReference type="Proteomes" id="UP001295423">
    <property type="component" value="Unassembled WGS sequence"/>
</dbReference>
<feature type="region of interest" description="Disordered" evidence="1">
    <location>
        <begin position="25"/>
        <end position="50"/>
    </location>
</feature>
<dbReference type="InterPro" id="IPR049069">
    <property type="entry name" value="MRB1590-like_C"/>
</dbReference>
<dbReference type="EMBL" id="CAKOGP040000113">
    <property type="protein sequence ID" value="CAJ1930389.1"/>
    <property type="molecule type" value="Genomic_DNA"/>
</dbReference>
<dbReference type="InterPro" id="IPR019195">
    <property type="entry name" value="ABC_ATPase_put"/>
</dbReference>
<dbReference type="Pfam" id="PF21117">
    <property type="entry name" value="MRB1590_C"/>
    <property type="match status" value="1"/>
</dbReference>
<feature type="compositionally biased region" description="Gly residues" evidence="1">
    <location>
        <begin position="31"/>
        <end position="47"/>
    </location>
</feature>
<evidence type="ECO:0008006" key="7">
    <source>
        <dbReference type="Google" id="ProtNLM"/>
    </source>
</evidence>
<sequence>MRLRPLIALTPIALQFRSVRSLSMSYRGGRGRGGSRGGNRGGGGGRGEYYKNKYGRGVRGGGGRGQADDTPRTAPGGGLYSDLINCLERLDGKSYGAYHDLDTPLDRGWVNSDFGFSLFVERAQSDPFAAPTRCRIIIDGATAAFPVSLYSNRIRSVALSDYLLRALHANCKKLGADEAMGGKGWSGPKGGDMQVLEPCQHVLEQSAVRVDERGNVVVQMSVNLPARGRNILGLAAKEIFAKTLPSMIEKSLLLKSLQAQRLQSHVDSIEDQVWLQKELESKNLIAFLRNGALLPRISGVDDRPMDSQKAVPFESPQRLEVSFRLPNAGTTVTGMGIPKGISLICGGGFHGKSTLLQALQVGVYPKIPGDGREFCVTSPNAMKIRAEDGRNIQSCDISSFINNLPFGKDTACFDTADASGSTSQAANIVEAIEIGANTLLLDEDTCATNFMIRDSKMMQLVAPDKEPITPFVSIVRSLYDEHGISTVLVVGGAGDFFEPADNVLVLDCYKCNDMTQRAKEIVVNAQDSRQALPAKKEFRAARQRSLIGNKIAANGKVKVLSQQRISYGESELDISFLEQVVVKSQSAAILNGLQYLSTQNHSNQTLKESLLALEKKLDSEGLSSLTPAQFNGGMSRVRMLEIGAAVNRLRRPNTLVQGQVR</sequence>
<reference evidence="5" key="1">
    <citation type="submission" date="2023-08" db="EMBL/GenBank/DDBJ databases">
        <authorList>
            <person name="Audoor S."/>
            <person name="Bilcke G."/>
        </authorList>
    </citation>
    <scope>NUCLEOTIDE SEQUENCE</scope>
</reference>
<proteinExistence type="predicted"/>
<evidence type="ECO:0000259" key="2">
    <source>
        <dbReference type="Pfam" id="PF09818"/>
    </source>
</evidence>
<feature type="domain" description="ATPase of the ABC class C-terminal" evidence="2">
    <location>
        <begin position="259"/>
        <end position="536"/>
    </location>
</feature>
<feature type="domain" description="MRB1590-like C-terminal" evidence="4">
    <location>
        <begin position="556"/>
        <end position="651"/>
    </location>
</feature>
<comment type="caution">
    <text evidence="5">The sequence shown here is derived from an EMBL/GenBank/DDBJ whole genome shotgun (WGS) entry which is preliminary data.</text>
</comment>
<gene>
    <name evidence="5" type="ORF">CYCCA115_LOCUS1924</name>
</gene>
<evidence type="ECO:0000313" key="5">
    <source>
        <dbReference type="EMBL" id="CAJ1930389.1"/>
    </source>
</evidence>
<accession>A0AAD2CD16</accession>
<organism evidence="5 6">
    <name type="scientific">Cylindrotheca closterium</name>
    <dbReference type="NCBI Taxonomy" id="2856"/>
    <lineage>
        <taxon>Eukaryota</taxon>
        <taxon>Sar</taxon>
        <taxon>Stramenopiles</taxon>
        <taxon>Ochrophyta</taxon>
        <taxon>Bacillariophyta</taxon>
        <taxon>Bacillariophyceae</taxon>
        <taxon>Bacillariophycidae</taxon>
        <taxon>Bacillariales</taxon>
        <taxon>Bacillariaceae</taxon>
        <taxon>Cylindrotheca</taxon>
    </lineage>
</organism>
<dbReference type="PANTHER" id="PTHR38149">
    <property type="entry name" value="ATPASE"/>
    <property type="match status" value="1"/>
</dbReference>
<evidence type="ECO:0000256" key="1">
    <source>
        <dbReference type="SAM" id="MobiDB-lite"/>
    </source>
</evidence>
<dbReference type="Pfam" id="PF09818">
    <property type="entry name" value="ABC_ATPase"/>
    <property type="match status" value="1"/>
</dbReference>
<dbReference type="AlphaFoldDB" id="A0AAD2CD16"/>
<dbReference type="InterPro" id="IPR046833">
    <property type="entry name" value="ABC_N"/>
</dbReference>
<evidence type="ECO:0000313" key="6">
    <source>
        <dbReference type="Proteomes" id="UP001295423"/>
    </source>
</evidence>
<name>A0AAD2CD16_9STRA</name>
<evidence type="ECO:0000259" key="3">
    <source>
        <dbReference type="Pfam" id="PF20446"/>
    </source>
</evidence>
<protein>
    <recommendedName>
        <fullName evidence="7">ABC transporter domain-containing protein</fullName>
    </recommendedName>
</protein>
<feature type="domain" description="ATPase of the ABC class N-terminal" evidence="3">
    <location>
        <begin position="81"/>
        <end position="253"/>
    </location>
</feature>
<keyword evidence="6" id="KW-1185">Reference proteome</keyword>
<dbReference type="Pfam" id="PF20446">
    <property type="entry name" value="ABC_N"/>
    <property type="match status" value="1"/>
</dbReference>
<evidence type="ECO:0000259" key="4">
    <source>
        <dbReference type="Pfam" id="PF21117"/>
    </source>
</evidence>
<dbReference type="InterPro" id="IPR046834">
    <property type="entry name" value="ABC_ATPase_C"/>
</dbReference>